<dbReference type="PANTHER" id="PTHR46401:SF2">
    <property type="entry name" value="GLYCOSYLTRANSFERASE WBBK-RELATED"/>
    <property type="match status" value="1"/>
</dbReference>
<dbReference type="AlphaFoldDB" id="A0A412IDP8"/>
<dbReference type="EMBL" id="QRVJ01000017">
    <property type="protein sequence ID" value="RGS35028.1"/>
    <property type="molecule type" value="Genomic_DNA"/>
</dbReference>
<comment type="caution">
    <text evidence="3">The sequence shown here is derived from an EMBL/GenBank/DDBJ whole genome shotgun (WGS) entry which is preliminary data.</text>
</comment>
<dbReference type="GO" id="GO:0009103">
    <property type="term" value="P:lipopolysaccharide biosynthetic process"/>
    <property type="evidence" value="ECO:0007669"/>
    <property type="project" value="TreeGrafter"/>
</dbReference>
<dbReference type="GO" id="GO:0016757">
    <property type="term" value="F:glycosyltransferase activity"/>
    <property type="evidence" value="ECO:0007669"/>
    <property type="project" value="InterPro"/>
</dbReference>
<dbReference type="SUPFAM" id="SSF53756">
    <property type="entry name" value="UDP-Glycosyltransferase/glycogen phosphorylase"/>
    <property type="match status" value="1"/>
</dbReference>
<feature type="domain" description="Glycosyl transferase family 1" evidence="2">
    <location>
        <begin position="206"/>
        <end position="365"/>
    </location>
</feature>
<reference evidence="3 4" key="1">
    <citation type="submission" date="2018-08" db="EMBL/GenBank/DDBJ databases">
        <title>A genome reference for cultivated species of the human gut microbiota.</title>
        <authorList>
            <person name="Zou Y."/>
            <person name="Xue W."/>
            <person name="Luo G."/>
        </authorList>
    </citation>
    <scope>NUCLEOTIDE SEQUENCE [LARGE SCALE GENOMIC DNA]</scope>
    <source>
        <strain evidence="3 4">AF22-3AC</strain>
    </source>
</reference>
<dbReference type="Gene3D" id="3.40.50.2000">
    <property type="entry name" value="Glycogen Phosphorylase B"/>
    <property type="match status" value="2"/>
</dbReference>
<gene>
    <name evidence="3" type="ORF">DWX97_17355</name>
</gene>
<proteinExistence type="predicted"/>
<dbReference type="Proteomes" id="UP000283341">
    <property type="component" value="Unassembled WGS sequence"/>
</dbReference>
<keyword evidence="1 3" id="KW-0808">Transferase</keyword>
<organism evidence="3 4">
    <name type="scientific">Bacteroides cellulosilyticus</name>
    <dbReference type="NCBI Taxonomy" id="246787"/>
    <lineage>
        <taxon>Bacteria</taxon>
        <taxon>Pseudomonadati</taxon>
        <taxon>Bacteroidota</taxon>
        <taxon>Bacteroidia</taxon>
        <taxon>Bacteroidales</taxon>
        <taxon>Bacteroidaceae</taxon>
        <taxon>Bacteroides</taxon>
    </lineage>
</organism>
<dbReference type="Pfam" id="PF00534">
    <property type="entry name" value="Glycos_transf_1"/>
    <property type="match status" value="1"/>
</dbReference>
<evidence type="ECO:0000313" key="4">
    <source>
        <dbReference type="Proteomes" id="UP000283341"/>
    </source>
</evidence>
<evidence type="ECO:0000259" key="2">
    <source>
        <dbReference type="Pfam" id="PF00534"/>
    </source>
</evidence>
<dbReference type="PANTHER" id="PTHR46401">
    <property type="entry name" value="GLYCOSYLTRANSFERASE WBBK-RELATED"/>
    <property type="match status" value="1"/>
</dbReference>
<sequence length="389" mass="45731">MNFVFADISGKVTNFDYMACAAITSQLEKNDSILLFAPYNQSEIDTIHQNFKCGECKIKHLINLVPIQAKMSVGRWKRILKALEGVLNYIYIYLYVVFHEVDVLHLAWLPYIDYSSIEYYFLKAIKFFKPKLRIVLTVHDVYPHNISEEVIPTYRKRFSKVCYPVNKFIVHTASCKRQLIKDFGIDACTINIGYHPMFEPKHIVTKENVTEDDKFKIIMYGIQTPYKGADILVDAVGLLSHEYQDHLEVRIMGKMAMDYYEVLKNKSKKLNIDINPNYIQVKELQNSINNSNIIILPYRSISQSGVLLTALYYRKIIITSDLPSFKETLDGFKDDWFFKSNEPQDLARLIALYLDRKIDLERQENILEKLRNRYSWNEYAKIHIMTYKF</sequence>
<name>A0A412IDP8_9BACE</name>
<protein>
    <submittedName>
        <fullName evidence="3">Glycosyltransferase</fullName>
    </submittedName>
</protein>
<evidence type="ECO:0000313" key="3">
    <source>
        <dbReference type="EMBL" id="RGS35028.1"/>
    </source>
</evidence>
<dbReference type="RefSeq" id="WP_118403171.1">
    <property type="nucleotide sequence ID" value="NZ_JADNFX010000031.1"/>
</dbReference>
<evidence type="ECO:0000256" key="1">
    <source>
        <dbReference type="ARBA" id="ARBA00022679"/>
    </source>
</evidence>
<accession>A0A412IDP8</accession>
<dbReference type="InterPro" id="IPR001296">
    <property type="entry name" value="Glyco_trans_1"/>
</dbReference>